<comment type="caution">
    <text evidence="2">The sequence shown here is derived from an EMBL/GenBank/DDBJ whole genome shotgun (WGS) entry which is preliminary data.</text>
</comment>
<accession>A0A8X8W2Z0</accession>
<keyword evidence="1" id="KW-0812">Transmembrane</keyword>
<protein>
    <submittedName>
        <fullName evidence="2">Uncharacterized protein</fullName>
    </submittedName>
</protein>
<dbReference type="EMBL" id="PNBA02000021">
    <property type="protein sequence ID" value="KAG6386929.1"/>
    <property type="molecule type" value="Genomic_DNA"/>
</dbReference>
<reference evidence="2" key="1">
    <citation type="submission" date="2018-01" db="EMBL/GenBank/DDBJ databases">
        <authorList>
            <person name="Mao J.F."/>
        </authorList>
    </citation>
    <scope>NUCLEOTIDE SEQUENCE</scope>
    <source>
        <strain evidence="2">Huo1</strain>
        <tissue evidence="2">Leaf</tissue>
    </source>
</reference>
<keyword evidence="3" id="KW-1185">Reference proteome</keyword>
<proteinExistence type="predicted"/>
<evidence type="ECO:0000313" key="2">
    <source>
        <dbReference type="EMBL" id="KAG6386929.1"/>
    </source>
</evidence>
<feature type="transmembrane region" description="Helical" evidence="1">
    <location>
        <begin position="122"/>
        <end position="144"/>
    </location>
</feature>
<sequence length="207" mass="23747">MEEAMSSILNSPVDNVKLHVLHDAEKFEDIKRSFSNMDFEQRGHQMRRYITTVKEAVDNRGHCDVGCERVALYFVSKLEDAQFRVVNPTASLVAVKQNLMFVSTAAALHYSKALGKISMHRYFRFGGHLAFFVLLSFLTFFLLANSSNTWKEITAAFMPQLYTVVFNMIELLFKVQVVEDENNMKVSHVVHRGCDLVLRLLDDFNSV</sequence>
<evidence type="ECO:0000256" key="1">
    <source>
        <dbReference type="SAM" id="Phobius"/>
    </source>
</evidence>
<organism evidence="2">
    <name type="scientific">Salvia splendens</name>
    <name type="common">Scarlet sage</name>
    <dbReference type="NCBI Taxonomy" id="180675"/>
    <lineage>
        <taxon>Eukaryota</taxon>
        <taxon>Viridiplantae</taxon>
        <taxon>Streptophyta</taxon>
        <taxon>Embryophyta</taxon>
        <taxon>Tracheophyta</taxon>
        <taxon>Spermatophyta</taxon>
        <taxon>Magnoliopsida</taxon>
        <taxon>eudicotyledons</taxon>
        <taxon>Gunneridae</taxon>
        <taxon>Pentapetalae</taxon>
        <taxon>asterids</taxon>
        <taxon>lamiids</taxon>
        <taxon>Lamiales</taxon>
        <taxon>Lamiaceae</taxon>
        <taxon>Nepetoideae</taxon>
        <taxon>Mentheae</taxon>
        <taxon>Salviinae</taxon>
        <taxon>Salvia</taxon>
        <taxon>Salvia subgen. Calosphace</taxon>
        <taxon>core Calosphace</taxon>
    </lineage>
</organism>
<dbReference type="AlphaFoldDB" id="A0A8X8W2Z0"/>
<evidence type="ECO:0000313" key="3">
    <source>
        <dbReference type="Proteomes" id="UP000298416"/>
    </source>
</evidence>
<dbReference type="Proteomes" id="UP000298416">
    <property type="component" value="Unassembled WGS sequence"/>
</dbReference>
<keyword evidence="1" id="KW-1133">Transmembrane helix</keyword>
<reference evidence="2" key="2">
    <citation type="submission" date="2020-08" db="EMBL/GenBank/DDBJ databases">
        <title>Plant Genome Project.</title>
        <authorList>
            <person name="Zhang R.-G."/>
        </authorList>
    </citation>
    <scope>NUCLEOTIDE SEQUENCE</scope>
    <source>
        <strain evidence="2">Huo1</strain>
        <tissue evidence="2">Leaf</tissue>
    </source>
</reference>
<name>A0A8X8W2Z0_SALSN</name>
<keyword evidence="1" id="KW-0472">Membrane</keyword>
<gene>
    <name evidence="2" type="ORF">SASPL_152109</name>
</gene>